<feature type="non-terminal residue" evidence="1">
    <location>
        <position position="31"/>
    </location>
</feature>
<protein>
    <submittedName>
        <fullName evidence="1">Uncharacterized protein</fullName>
    </submittedName>
</protein>
<name>A0A1R1XDY0_9FUNG</name>
<dbReference type="Proteomes" id="UP000187283">
    <property type="component" value="Unassembled WGS sequence"/>
</dbReference>
<accession>A0A1R1XDY0</accession>
<comment type="caution">
    <text evidence="1">The sequence shown here is derived from an EMBL/GenBank/DDBJ whole genome shotgun (WGS) entry which is preliminary data.</text>
</comment>
<dbReference type="EMBL" id="LSSN01003789">
    <property type="protein sequence ID" value="OMJ12803.1"/>
    <property type="molecule type" value="Genomic_DNA"/>
</dbReference>
<dbReference type="AlphaFoldDB" id="A0A1R1XDY0"/>
<organism evidence="1 2">
    <name type="scientific">Smittium culicis</name>
    <dbReference type="NCBI Taxonomy" id="133412"/>
    <lineage>
        <taxon>Eukaryota</taxon>
        <taxon>Fungi</taxon>
        <taxon>Fungi incertae sedis</taxon>
        <taxon>Zoopagomycota</taxon>
        <taxon>Kickxellomycotina</taxon>
        <taxon>Harpellomycetes</taxon>
        <taxon>Harpellales</taxon>
        <taxon>Legeriomycetaceae</taxon>
        <taxon>Smittium</taxon>
    </lineage>
</organism>
<gene>
    <name evidence="1" type="ORF">AYI70_g8892</name>
</gene>
<evidence type="ECO:0000313" key="2">
    <source>
        <dbReference type="Proteomes" id="UP000187283"/>
    </source>
</evidence>
<reference evidence="1 2" key="1">
    <citation type="submission" date="2017-01" db="EMBL/GenBank/DDBJ databases">
        <authorList>
            <person name="Mah S.A."/>
            <person name="Swanson W.J."/>
            <person name="Moy G.W."/>
            <person name="Vacquier V.D."/>
        </authorList>
    </citation>
    <scope>NUCLEOTIDE SEQUENCE [LARGE SCALE GENOMIC DNA]</scope>
    <source>
        <strain evidence="1 2">GSMNP</strain>
    </source>
</reference>
<evidence type="ECO:0000313" key="1">
    <source>
        <dbReference type="EMBL" id="OMJ12803.1"/>
    </source>
</evidence>
<keyword evidence="2" id="KW-1185">Reference proteome</keyword>
<sequence length="31" mass="3705">MHPKMLKPNHTIWFSDVLTHRDMSSKDPKAR</sequence>
<proteinExistence type="predicted"/>